<comment type="caution">
    <text evidence="2">The sequence shown here is derived from an EMBL/GenBank/DDBJ whole genome shotgun (WGS) entry which is preliminary data.</text>
</comment>
<sequence>INTIFFETLKKDNKLVEPKTNAKYDEIKKLVQSDTSLKKIEVVEMCFGPQCKSHVVGFGGGITAKELKDGNSSKAALFDRLNARENETDSLKRRMDELENKCERMDELESKY</sequence>
<accession>A0A6N2C0B1</accession>
<organism evidence="2">
    <name type="scientific">Solanum chilense</name>
    <name type="common">Tomato</name>
    <name type="synonym">Lycopersicon chilense</name>
    <dbReference type="NCBI Taxonomy" id="4083"/>
    <lineage>
        <taxon>Eukaryota</taxon>
        <taxon>Viridiplantae</taxon>
        <taxon>Streptophyta</taxon>
        <taxon>Embryophyta</taxon>
        <taxon>Tracheophyta</taxon>
        <taxon>Spermatophyta</taxon>
        <taxon>Magnoliopsida</taxon>
        <taxon>eudicotyledons</taxon>
        <taxon>Gunneridae</taxon>
        <taxon>Pentapetalae</taxon>
        <taxon>asterids</taxon>
        <taxon>lamiids</taxon>
        <taxon>Solanales</taxon>
        <taxon>Solanaceae</taxon>
        <taxon>Solanoideae</taxon>
        <taxon>Solaneae</taxon>
        <taxon>Solanum</taxon>
        <taxon>Solanum subgen. Lycopersicon</taxon>
    </lineage>
</organism>
<dbReference type="PANTHER" id="PTHR33499:SF41">
    <property type="entry name" value="TRANSPOSON PROTEIN, CACTA, EN_SPM SUB-CLASS"/>
    <property type="match status" value="1"/>
</dbReference>
<feature type="non-terminal residue" evidence="2">
    <location>
        <position position="1"/>
    </location>
</feature>
<protein>
    <submittedName>
        <fullName evidence="2">Uncharacterized protein</fullName>
    </submittedName>
</protein>
<evidence type="ECO:0000313" key="2">
    <source>
        <dbReference type="EMBL" id="TMW99927.1"/>
    </source>
</evidence>
<dbReference type="AlphaFoldDB" id="A0A6N2C0B1"/>
<dbReference type="PANTHER" id="PTHR33499">
    <property type="entry name" value="OS12G0282400 PROTEIN-RELATED"/>
    <property type="match status" value="1"/>
</dbReference>
<name>A0A6N2C0B1_SOLCI</name>
<keyword evidence="1" id="KW-0175">Coiled coil</keyword>
<feature type="non-terminal residue" evidence="2">
    <location>
        <position position="112"/>
    </location>
</feature>
<dbReference type="EMBL" id="RXGB01001189">
    <property type="protein sequence ID" value="TMW99927.1"/>
    <property type="molecule type" value="Genomic_DNA"/>
</dbReference>
<gene>
    <name evidence="2" type="ORF">EJD97_001689</name>
</gene>
<proteinExistence type="predicted"/>
<reference evidence="2" key="1">
    <citation type="submission" date="2019-05" db="EMBL/GenBank/DDBJ databases">
        <title>The de novo reference genome and transcriptome assemblies of the wild tomato species Solanum chilense.</title>
        <authorList>
            <person name="Stam R."/>
            <person name="Nosenko T."/>
            <person name="Hoerger A.C."/>
            <person name="Stephan W."/>
            <person name="Seidel M.A."/>
            <person name="Kuhn J.M.M."/>
            <person name="Haberer G."/>
            <person name="Tellier A."/>
        </authorList>
    </citation>
    <scope>NUCLEOTIDE SEQUENCE</scope>
    <source>
        <tissue evidence="2">Mature leaves</tissue>
    </source>
</reference>
<evidence type="ECO:0000256" key="1">
    <source>
        <dbReference type="SAM" id="Coils"/>
    </source>
</evidence>
<feature type="coiled-coil region" evidence="1">
    <location>
        <begin position="81"/>
        <end position="111"/>
    </location>
</feature>